<dbReference type="PANTHER" id="PTHR11365:SF23">
    <property type="entry name" value="HYPOTHETICAL 5-OXOPROLINASE (EUROFUNG)-RELATED"/>
    <property type="match status" value="1"/>
</dbReference>
<dbReference type="Pfam" id="PF02538">
    <property type="entry name" value="Hydantoinase_B"/>
    <property type="match status" value="1"/>
</dbReference>
<protein>
    <submittedName>
        <fullName evidence="2">N-methylhydantoinase B</fullName>
    </submittedName>
</protein>
<dbReference type="InterPro" id="IPR003692">
    <property type="entry name" value="Hydantoinase_B"/>
</dbReference>
<dbReference type="RefSeq" id="WP_090535611.1">
    <property type="nucleotide sequence ID" value="NZ_FNRQ01000006.1"/>
</dbReference>
<name>A0A1H4GTC9_9BURK</name>
<dbReference type="GO" id="GO:0005829">
    <property type="term" value="C:cytosol"/>
    <property type="evidence" value="ECO:0007669"/>
    <property type="project" value="TreeGrafter"/>
</dbReference>
<evidence type="ECO:0000313" key="3">
    <source>
        <dbReference type="Proteomes" id="UP000198638"/>
    </source>
</evidence>
<evidence type="ECO:0000313" key="2">
    <source>
        <dbReference type="EMBL" id="SEB12896.1"/>
    </source>
</evidence>
<accession>A0A1H4GTC9</accession>
<keyword evidence="3" id="KW-1185">Reference proteome</keyword>
<dbReference type="OrthoDB" id="8612863at2"/>
<dbReference type="PANTHER" id="PTHR11365">
    <property type="entry name" value="5-OXOPROLINASE RELATED"/>
    <property type="match status" value="1"/>
</dbReference>
<dbReference type="AlphaFoldDB" id="A0A1H4GTC9"/>
<evidence type="ECO:0000259" key="1">
    <source>
        <dbReference type="Pfam" id="PF02538"/>
    </source>
</evidence>
<gene>
    <name evidence="2" type="ORF">SAMN05192564_106329</name>
</gene>
<dbReference type="GO" id="GO:0006749">
    <property type="term" value="P:glutathione metabolic process"/>
    <property type="evidence" value="ECO:0007669"/>
    <property type="project" value="TreeGrafter"/>
</dbReference>
<dbReference type="GO" id="GO:0017168">
    <property type="term" value="F:5-oxoprolinase (ATP-hydrolyzing) activity"/>
    <property type="evidence" value="ECO:0007669"/>
    <property type="project" value="TreeGrafter"/>
</dbReference>
<dbReference type="InterPro" id="IPR045079">
    <property type="entry name" value="Oxoprolinase-like"/>
</dbReference>
<dbReference type="EMBL" id="FNRQ01000006">
    <property type="protein sequence ID" value="SEB12896.1"/>
    <property type="molecule type" value="Genomic_DNA"/>
</dbReference>
<reference evidence="3" key="1">
    <citation type="submission" date="2016-10" db="EMBL/GenBank/DDBJ databases">
        <authorList>
            <person name="Varghese N."/>
            <person name="Submissions S."/>
        </authorList>
    </citation>
    <scope>NUCLEOTIDE SEQUENCE [LARGE SCALE GENOMIC DNA]</scope>
    <source>
        <strain evidence="3">LMG 24000</strain>
    </source>
</reference>
<organism evidence="2 3">
    <name type="scientific">Paraburkholderia sartisoli</name>
    <dbReference type="NCBI Taxonomy" id="83784"/>
    <lineage>
        <taxon>Bacteria</taxon>
        <taxon>Pseudomonadati</taxon>
        <taxon>Pseudomonadota</taxon>
        <taxon>Betaproteobacteria</taxon>
        <taxon>Burkholderiales</taxon>
        <taxon>Burkholderiaceae</taxon>
        <taxon>Paraburkholderia</taxon>
    </lineage>
</organism>
<dbReference type="Proteomes" id="UP000198638">
    <property type="component" value="Unassembled WGS sequence"/>
</dbReference>
<sequence>MNTYDALQTIELQTMWHRLIAIVEEQAQTLLRTAFSPIVRECGDLSAGVFDTQGRMLAQAVTGAPGHVNTMAESVQHFLRRYPLDTMQPGDVFLTNDPWMGTGHLNDFVMVTPAFRGGEAVALFCATSHIMDIGGLGFGPDALDVYMEGLYIPPLRLFDGGELNGTLMDMIRGNTRQPMETEGDTYALAACNAVGAKRLVEMMDEFGLASLDALGQFILERSREAMLEQVRKLPQGTWRNVMTVDGYGSPIEIHAALTVSDHGIHVDYEGSSAQSARGINVPISYATAYSLFGLACAVSGCIPNNSGSLSVFTVAAPPGSILNAARPAPVSTRHVLGQMLPDVVFGCLRQIIPERVPAEGTAAVWLITLRGEAADAAAGTYGFTLGFTSNGGTGAREARDGLSATAFPTSLACTPVEIAETQTPLVFWRKELREGSGGAGRTRGGLGQVIEIESACQKNFEILASFDRIDFPPRGQDGGHDGAAGFVGLRSGERLKGKGAQSVAAGERLVIMTPGGAGRGDPCERDPLLVRFDVASGLVSSRDSDAIYGTA</sequence>
<dbReference type="STRING" id="83784.SAMN05192564_106329"/>
<proteinExistence type="predicted"/>
<feature type="domain" description="Hydantoinase B/oxoprolinase" evidence="1">
    <location>
        <begin position="9"/>
        <end position="522"/>
    </location>
</feature>